<evidence type="ECO:0000313" key="1">
    <source>
        <dbReference type="EMBL" id="KAA6433205.1"/>
    </source>
</evidence>
<dbReference type="AlphaFoldDB" id="A0A5M8QB31"/>
<evidence type="ECO:0000313" key="3">
    <source>
        <dbReference type="Proteomes" id="UP000323866"/>
    </source>
</evidence>
<evidence type="ECO:0000313" key="4">
    <source>
        <dbReference type="Proteomes" id="UP001570846"/>
    </source>
</evidence>
<dbReference type="Proteomes" id="UP000323866">
    <property type="component" value="Unassembled WGS sequence"/>
</dbReference>
<gene>
    <name evidence="2" type="ORF">ACD591_05950</name>
    <name evidence="1" type="ORF">FOE74_12005</name>
</gene>
<reference evidence="1 3" key="2">
    <citation type="submission" date="2019-09" db="EMBL/GenBank/DDBJ databases">
        <title>A bacterium isolated from glacier soil.</title>
        <authorList>
            <person name="Liu Q."/>
        </authorList>
    </citation>
    <scope>NUCLEOTIDE SEQUENCE [LARGE SCALE GENOMIC DNA]</scope>
    <source>
        <strain evidence="1 3">MDT1-10-3</strain>
    </source>
</reference>
<dbReference type="EMBL" id="VKKZ01000021">
    <property type="protein sequence ID" value="KAA6433205.1"/>
    <property type="molecule type" value="Genomic_DNA"/>
</dbReference>
<protein>
    <submittedName>
        <fullName evidence="1">Uncharacterized protein</fullName>
    </submittedName>
</protein>
<keyword evidence="4" id="KW-1185">Reference proteome</keyword>
<reference evidence="1 3" key="1">
    <citation type="submission" date="2019-07" db="EMBL/GenBank/DDBJ databases">
        <authorList>
            <person name="Qu J.-H."/>
        </authorList>
    </citation>
    <scope>NUCLEOTIDE SEQUENCE [LARGE SCALE GENOMIC DNA]</scope>
    <source>
        <strain evidence="1 3">MDT1-10-3</strain>
    </source>
</reference>
<sequence length="95" mass="10897">MDVEGSDLSGRRGWWVYVFHSTRKFINFRNSCPQVTLPLNLREKKGLTMMLNATEVKLIGTWIVEGGKVLENDVSKRIKWLAKNYLLKLATDVNG</sequence>
<organism evidence="1 3">
    <name type="scientific">Rufibacter glacialis</name>
    <dbReference type="NCBI Taxonomy" id="1259555"/>
    <lineage>
        <taxon>Bacteria</taxon>
        <taxon>Pseudomonadati</taxon>
        <taxon>Bacteroidota</taxon>
        <taxon>Cytophagia</taxon>
        <taxon>Cytophagales</taxon>
        <taxon>Hymenobacteraceae</taxon>
        <taxon>Rufibacter</taxon>
    </lineage>
</organism>
<dbReference type="EMBL" id="JBGOGF010000003">
    <property type="protein sequence ID" value="MFA1770827.1"/>
    <property type="molecule type" value="Genomic_DNA"/>
</dbReference>
<reference evidence="2 4" key="3">
    <citation type="submission" date="2024-08" db="EMBL/GenBank/DDBJ databases">
        <authorList>
            <person name="Wei W."/>
        </authorList>
    </citation>
    <scope>NUCLEOTIDE SEQUENCE [LARGE SCALE GENOMIC DNA]</scope>
    <source>
        <strain evidence="2 4">XU2</strain>
    </source>
</reference>
<evidence type="ECO:0000313" key="2">
    <source>
        <dbReference type="EMBL" id="MFA1770827.1"/>
    </source>
</evidence>
<comment type="caution">
    <text evidence="1">The sequence shown here is derived from an EMBL/GenBank/DDBJ whole genome shotgun (WGS) entry which is preliminary data.</text>
</comment>
<dbReference type="Proteomes" id="UP001570846">
    <property type="component" value="Unassembled WGS sequence"/>
</dbReference>
<dbReference type="OrthoDB" id="1438237at2"/>
<proteinExistence type="predicted"/>
<dbReference type="RefSeq" id="WP_149098866.1">
    <property type="nucleotide sequence ID" value="NZ_BMMG01000004.1"/>
</dbReference>
<name>A0A5M8QB31_9BACT</name>
<accession>A0A5M8QB31</accession>